<proteinExistence type="predicted"/>
<name>A0AAV3IF10_HELPX</name>
<sequence length="42" mass="5005">MLLLKQYNQQSNIPLSFLGDYANWCFLERYPRTACFSFRGVI</sequence>
<organism evidence="1 2">
    <name type="scientific">Helicobacter pylori GAM120Ai</name>
    <dbReference type="NCBI Taxonomy" id="1159029"/>
    <lineage>
        <taxon>Bacteria</taxon>
        <taxon>Pseudomonadati</taxon>
        <taxon>Campylobacterota</taxon>
        <taxon>Epsilonproteobacteria</taxon>
        <taxon>Campylobacterales</taxon>
        <taxon>Helicobacteraceae</taxon>
        <taxon>Helicobacter</taxon>
    </lineage>
</organism>
<evidence type="ECO:0000313" key="1">
    <source>
        <dbReference type="EMBL" id="EMG95167.1"/>
    </source>
</evidence>
<reference evidence="1 2" key="1">
    <citation type="submission" date="2012-11" db="EMBL/GenBank/DDBJ databases">
        <authorList>
            <person name="Weinstock G."/>
            <person name="Sodergren E."/>
            <person name="Lobos E.A."/>
            <person name="Fulton L."/>
            <person name="Fulton R."/>
            <person name="Courtney L."/>
            <person name="Fronick C."/>
            <person name="O'Laughlin M."/>
            <person name="Godfrey J."/>
            <person name="Wilson R.M."/>
            <person name="Miner T."/>
            <person name="Farmer C."/>
            <person name="Delehaunty K."/>
            <person name="Cordes M."/>
            <person name="Minx P."/>
            <person name="Tomlinson C."/>
            <person name="Chen J."/>
            <person name="Wollam A."/>
            <person name="Pepin K.H."/>
            <person name="Bhonagiri V."/>
            <person name="Zhang X."/>
            <person name="Suruliraj S."/>
            <person name="Antonio M."/>
            <person name="Secka O."/>
            <person name="Thomas J."/>
            <person name="Warren W."/>
            <person name="Mitreva M."/>
            <person name="Mardis E.R."/>
            <person name="Wilson R.K."/>
        </authorList>
    </citation>
    <scope>NUCLEOTIDE SEQUENCE [LARGE SCALE GENOMIC DNA]</scope>
    <source>
        <strain evidence="1 2">GAM120Ai</strain>
    </source>
</reference>
<accession>A0AAV3IF10</accession>
<dbReference type="EMBL" id="APDF01000042">
    <property type="protein sequence ID" value="EMG95167.1"/>
    <property type="molecule type" value="Genomic_DNA"/>
</dbReference>
<protein>
    <submittedName>
        <fullName evidence="1">Uncharacterized protein</fullName>
    </submittedName>
</protein>
<evidence type="ECO:0000313" key="2">
    <source>
        <dbReference type="Proteomes" id="UP000012012"/>
    </source>
</evidence>
<dbReference type="AlphaFoldDB" id="A0AAV3IF10"/>
<comment type="caution">
    <text evidence="1">The sequence shown here is derived from an EMBL/GenBank/DDBJ whole genome shotgun (WGS) entry which is preliminary data.</text>
</comment>
<dbReference type="Proteomes" id="UP000012012">
    <property type="component" value="Unassembled WGS sequence"/>
</dbReference>
<gene>
    <name evidence="1" type="ORF">HMPREF1401_00979</name>
</gene>